<evidence type="ECO:0000256" key="1">
    <source>
        <dbReference type="SAM" id="MobiDB-lite"/>
    </source>
</evidence>
<evidence type="ECO:0000313" key="2">
    <source>
        <dbReference type="EMBL" id="RYO95190.1"/>
    </source>
</evidence>
<organism evidence="2 3">
    <name type="scientific">Monosporascus ibericus</name>
    <dbReference type="NCBI Taxonomy" id="155417"/>
    <lineage>
        <taxon>Eukaryota</taxon>
        <taxon>Fungi</taxon>
        <taxon>Dikarya</taxon>
        <taxon>Ascomycota</taxon>
        <taxon>Pezizomycotina</taxon>
        <taxon>Sordariomycetes</taxon>
        <taxon>Xylariomycetidae</taxon>
        <taxon>Xylariales</taxon>
        <taxon>Xylariales incertae sedis</taxon>
        <taxon>Monosporascus</taxon>
    </lineage>
</organism>
<evidence type="ECO:0000313" key="3">
    <source>
        <dbReference type="Proteomes" id="UP000293360"/>
    </source>
</evidence>
<name>A0A4Q4T2E7_9PEZI</name>
<dbReference type="Proteomes" id="UP000293360">
    <property type="component" value="Unassembled WGS sequence"/>
</dbReference>
<sequence>MARELCNLRSMEDELMDEFYPHNSSLRCDGSKVAVYPSTRGIVLGFLSSIEKSYLGIPLSQQVPRSEDPAEEDAMAVKLFQVGARWWPDHRLYAKHINRIRGDPMEPDGMQEPYGYHFPPRIHVGYPTTSAAGGSTGGAVWVIKITEDDERVRPYAPQVDPDDPLPDTPPLSKVPDDWGYRMGRAENMDERCQVIKDHKGKWYASAEECPDLPSTLEEGVGRGRKYEKFLHQMDNAIYLDRWWDLIGRREKEMKLADGRRY</sequence>
<reference evidence="2 3" key="1">
    <citation type="submission" date="2018-06" db="EMBL/GenBank/DDBJ databases">
        <title>Complete Genomes of Monosporascus.</title>
        <authorList>
            <person name="Robinson A.J."/>
            <person name="Natvig D.O."/>
        </authorList>
    </citation>
    <scope>NUCLEOTIDE SEQUENCE [LARGE SCALE GENOMIC DNA]</scope>
    <source>
        <strain evidence="2 3">CBS 110550</strain>
    </source>
</reference>
<dbReference type="EMBL" id="QJNU01000555">
    <property type="protein sequence ID" value="RYO95190.1"/>
    <property type="molecule type" value="Genomic_DNA"/>
</dbReference>
<protein>
    <submittedName>
        <fullName evidence="2">Uncharacterized protein</fullName>
    </submittedName>
</protein>
<dbReference type="OrthoDB" id="4487429at2759"/>
<proteinExistence type="predicted"/>
<keyword evidence="3" id="KW-1185">Reference proteome</keyword>
<dbReference type="AlphaFoldDB" id="A0A4Q4T2E7"/>
<gene>
    <name evidence="2" type="ORF">DL764_007738</name>
</gene>
<accession>A0A4Q4T2E7</accession>
<comment type="caution">
    <text evidence="2">The sequence shown here is derived from an EMBL/GenBank/DDBJ whole genome shotgun (WGS) entry which is preliminary data.</text>
</comment>
<feature type="region of interest" description="Disordered" evidence="1">
    <location>
        <begin position="156"/>
        <end position="176"/>
    </location>
</feature>